<dbReference type="OrthoDB" id="369569at2759"/>
<keyword evidence="6" id="KW-0256">Endoplasmic reticulum</keyword>
<gene>
    <name evidence="13" type="primary">LOC117647281</name>
</gene>
<sequence length="172" mass="19189">MSSNRISAKKYKWGLDFPVRKTGNQDVLSPPGFNPSVSQSSVETSKENDPSHLIIKKAWDLALAPLKQVPMNLFIMYMAGNSISIFPIMMVGMLLVRPIKALFTLQSTFKMIEGHHAFMQKFVYFLGNIVGMLLALYKCQSMGLLPSHSSDWLAFIDPPVRLEYSGGGMSLI</sequence>
<evidence type="ECO:0000256" key="10">
    <source>
        <dbReference type="SAM" id="MobiDB-lite"/>
    </source>
</evidence>
<keyword evidence="12" id="KW-1185">Reference proteome</keyword>
<evidence type="ECO:0000256" key="2">
    <source>
        <dbReference type="ARBA" id="ARBA00007715"/>
    </source>
</evidence>
<dbReference type="PANTHER" id="PTHR19315">
    <property type="entry name" value="ER MEMBRANE PROTEIN COMPLEX SUBUNIT 4"/>
    <property type="match status" value="1"/>
</dbReference>
<dbReference type="InParanoid" id="A0A6P8ZPX7"/>
<proteinExistence type="inferred from homology"/>
<dbReference type="InterPro" id="IPR009445">
    <property type="entry name" value="TMEM85/Emc4"/>
</dbReference>
<dbReference type="CTD" id="51234"/>
<evidence type="ECO:0000313" key="12">
    <source>
        <dbReference type="Proteomes" id="UP000515158"/>
    </source>
</evidence>
<evidence type="ECO:0000256" key="4">
    <source>
        <dbReference type="ARBA" id="ARBA00020820"/>
    </source>
</evidence>
<dbReference type="GO" id="GO:0005789">
    <property type="term" value="C:endoplasmic reticulum membrane"/>
    <property type="evidence" value="ECO:0007669"/>
    <property type="project" value="UniProtKB-SubCell"/>
</dbReference>
<keyword evidence="7 11" id="KW-1133">Transmembrane helix</keyword>
<dbReference type="RefSeq" id="XP_034244874.1">
    <property type="nucleotide sequence ID" value="XM_034388983.1"/>
</dbReference>
<evidence type="ECO:0000313" key="13">
    <source>
        <dbReference type="RefSeq" id="XP_034244874.1"/>
    </source>
</evidence>
<evidence type="ECO:0000256" key="3">
    <source>
        <dbReference type="ARBA" id="ARBA00011276"/>
    </source>
</evidence>
<feature type="transmembrane region" description="Helical" evidence="11">
    <location>
        <begin position="117"/>
        <end position="137"/>
    </location>
</feature>
<dbReference type="Pfam" id="PF06417">
    <property type="entry name" value="EMC4"/>
    <property type="match status" value="1"/>
</dbReference>
<comment type="subcellular location">
    <subcellularLocation>
        <location evidence="1">Endoplasmic reticulum membrane</location>
        <topology evidence="1">Multi-pass membrane protein</topology>
    </subcellularLocation>
</comment>
<name>A0A6P8ZPX7_THRPL</name>
<protein>
    <recommendedName>
        <fullName evidence="4 9">ER membrane protein complex subunit 4</fullName>
    </recommendedName>
</protein>
<evidence type="ECO:0000256" key="11">
    <source>
        <dbReference type="SAM" id="Phobius"/>
    </source>
</evidence>
<evidence type="ECO:0000256" key="5">
    <source>
        <dbReference type="ARBA" id="ARBA00022692"/>
    </source>
</evidence>
<organism evidence="13">
    <name type="scientific">Thrips palmi</name>
    <name type="common">Melon thrips</name>
    <dbReference type="NCBI Taxonomy" id="161013"/>
    <lineage>
        <taxon>Eukaryota</taxon>
        <taxon>Metazoa</taxon>
        <taxon>Ecdysozoa</taxon>
        <taxon>Arthropoda</taxon>
        <taxon>Hexapoda</taxon>
        <taxon>Insecta</taxon>
        <taxon>Pterygota</taxon>
        <taxon>Neoptera</taxon>
        <taxon>Paraneoptera</taxon>
        <taxon>Thysanoptera</taxon>
        <taxon>Terebrantia</taxon>
        <taxon>Thripoidea</taxon>
        <taxon>Thripidae</taxon>
        <taxon>Thrips</taxon>
    </lineage>
</organism>
<dbReference type="FunCoup" id="A0A6P8ZPX7">
    <property type="interactions" value="2064"/>
</dbReference>
<keyword evidence="5 11" id="KW-0812">Transmembrane</keyword>
<dbReference type="GeneID" id="117647281"/>
<feature type="transmembrane region" description="Helical" evidence="11">
    <location>
        <begin position="74"/>
        <end position="96"/>
    </location>
</feature>
<dbReference type="KEGG" id="tpal:117647281"/>
<evidence type="ECO:0000256" key="9">
    <source>
        <dbReference type="PIRNR" id="PIRNR017207"/>
    </source>
</evidence>
<comment type="subunit">
    <text evidence="3">Component of the ER membrane protein complex (EMC).</text>
</comment>
<evidence type="ECO:0000256" key="1">
    <source>
        <dbReference type="ARBA" id="ARBA00004477"/>
    </source>
</evidence>
<reference evidence="13" key="1">
    <citation type="submission" date="2025-08" db="UniProtKB">
        <authorList>
            <consortium name="RefSeq"/>
        </authorList>
    </citation>
    <scope>IDENTIFICATION</scope>
    <source>
        <tissue evidence="13">Total insect</tissue>
    </source>
</reference>
<dbReference type="AlphaFoldDB" id="A0A6P8ZPX7"/>
<evidence type="ECO:0000256" key="6">
    <source>
        <dbReference type="ARBA" id="ARBA00022824"/>
    </source>
</evidence>
<dbReference type="PIRSF" id="PIRSF017207">
    <property type="entry name" value="UCP017207_TM-p85"/>
    <property type="match status" value="1"/>
</dbReference>
<evidence type="ECO:0000256" key="8">
    <source>
        <dbReference type="ARBA" id="ARBA00023136"/>
    </source>
</evidence>
<accession>A0A6P8ZPX7</accession>
<dbReference type="Proteomes" id="UP000515158">
    <property type="component" value="Unplaced"/>
</dbReference>
<comment type="similarity">
    <text evidence="2 9">Belongs to the EMC4 family.</text>
</comment>
<keyword evidence="8 9" id="KW-0472">Membrane</keyword>
<evidence type="ECO:0000256" key="7">
    <source>
        <dbReference type="ARBA" id="ARBA00022989"/>
    </source>
</evidence>
<feature type="region of interest" description="Disordered" evidence="10">
    <location>
        <begin position="23"/>
        <end position="45"/>
    </location>
</feature>